<protein>
    <submittedName>
        <fullName evidence="1">Uncharacterized protein</fullName>
    </submittedName>
</protein>
<dbReference type="EMBL" id="CP013970">
    <property type="protein sequence ID" value="AXF76074.1"/>
    <property type="molecule type" value="Genomic_DNA"/>
</dbReference>
<reference evidence="1 3" key="2">
    <citation type="submission" date="2016-01" db="EMBL/GenBank/DDBJ databases">
        <authorList>
            <person name="Oliw E.H."/>
        </authorList>
    </citation>
    <scope>NUCLEOTIDE SEQUENCE [LARGE SCALE GENOMIC DNA]</scope>
    <source>
        <strain evidence="1 3">MDcuke</strain>
    </source>
</reference>
<dbReference type="RefSeq" id="WP_233478700.1">
    <property type="nucleotide sequence ID" value="NZ_CP013970.1"/>
</dbReference>
<organism evidence="1 3">
    <name type="scientific">Erwinia tracheiphila</name>
    <dbReference type="NCBI Taxonomy" id="65700"/>
    <lineage>
        <taxon>Bacteria</taxon>
        <taxon>Pseudomonadati</taxon>
        <taxon>Pseudomonadota</taxon>
        <taxon>Gammaproteobacteria</taxon>
        <taxon>Enterobacterales</taxon>
        <taxon>Erwiniaceae</taxon>
        <taxon>Erwinia</taxon>
    </lineage>
</organism>
<dbReference type="EMBL" id="CP013970">
    <property type="protein sequence ID" value="AXF75415.1"/>
    <property type="molecule type" value="Genomic_DNA"/>
</dbReference>
<dbReference type="Proteomes" id="UP000264980">
    <property type="component" value="Chromosome"/>
</dbReference>
<proteinExistence type="predicted"/>
<reference evidence="3" key="1">
    <citation type="submission" date="2016-01" db="EMBL/GenBank/DDBJ databases">
        <authorList>
            <person name="Shapiro L."/>
        </authorList>
    </citation>
    <scope>NUCLEOTIDE SEQUENCE [LARGE SCALE GENOMIC DNA]</scope>
    <source>
        <strain evidence="3">MDcuke</strain>
    </source>
</reference>
<dbReference type="AlphaFoldDB" id="A0A345CPP8"/>
<evidence type="ECO:0000313" key="1">
    <source>
        <dbReference type="EMBL" id="AXF75415.1"/>
    </source>
</evidence>
<accession>A0A345CPP8</accession>
<gene>
    <name evidence="1" type="ORF">AV903_03710</name>
    <name evidence="2" type="ORF">AV903_08455</name>
</gene>
<name>A0A345CPP8_9GAMM</name>
<sequence>MTTEDELANVVVFPTKKDDLKNDMTMRHEVDPDKLRFCSHVAVWVNRQERTVRCRRCDTFLDPFNYILTLCDQESKYVESVKYLRQEEKQRRQNIEKLIQIERNAKARIRKAGNKEPLPLWQNEKVEQCPG</sequence>
<evidence type="ECO:0000313" key="2">
    <source>
        <dbReference type="EMBL" id="AXF76074.1"/>
    </source>
</evidence>
<evidence type="ECO:0000313" key="3">
    <source>
        <dbReference type="Proteomes" id="UP000264980"/>
    </source>
</evidence>